<sequence>METVWHSCKQVIHKKTLESSRHVDRVLKNLFVLSAVVEPLLRKKAKKLHVLLQSHPEAMSAQKSLWNSLNLCEKKVLLHALFALKNGVMGLHTRAELQVPTP</sequence>
<protein>
    <submittedName>
        <fullName evidence="1">Uncharacterized protein</fullName>
    </submittedName>
</protein>
<evidence type="ECO:0000313" key="2">
    <source>
        <dbReference type="Proteomes" id="UP000232323"/>
    </source>
</evidence>
<dbReference type="EMBL" id="BEGY01000038">
    <property type="protein sequence ID" value="GAX78991.1"/>
    <property type="molecule type" value="Genomic_DNA"/>
</dbReference>
<accession>A0A250X7C9</accession>
<dbReference type="Proteomes" id="UP000232323">
    <property type="component" value="Unassembled WGS sequence"/>
</dbReference>
<reference evidence="1 2" key="1">
    <citation type="submission" date="2017-08" db="EMBL/GenBank/DDBJ databases">
        <title>Acidophilic green algal genome provides insights into adaptation to an acidic environment.</title>
        <authorList>
            <person name="Hirooka S."/>
            <person name="Hirose Y."/>
            <person name="Kanesaki Y."/>
            <person name="Higuchi S."/>
            <person name="Fujiwara T."/>
            <person name="Onuma R."/>
            <person name="Era A."/>
            <person name="Ohbayashi R."/>
            <person name="Uzuka A."/>
            <person name="Nozaki H."/>
            <person name="Yoshikawa H."/>
            <person name="Miyagishima S.Y."/>
        </authorList>
    </citation>
    <scope>NUCLEOTIDE SEQUENCE [LARGE SCALE GENOMIC DNA]</scope>
    <source>
        <strain evidence="1 2">NIES-2499</strain>
    </source>
</reference>
<comment type="caution">
    <text evidence="1">The sequence shown here is derived from an EMBL/GenBank/DDBJ whole genome shotgun (WGS) entry which is preliminary data.</text>
</comment>
<gene>
    <name evidence="1" type="ORF">CEUSTIGMA_g6431.t1</name>
</gene>
<evidence type="ECO:0000313" key="1">
    <source>
        <dbReference type="EMBL" id="GAX78991.1"/>
    </source>
</evidence>
<name>A0A250X7C9_9CHLO</name>
<proteinExistence type="predicted"/>
<keyword evidence="2" id="KW-1185">Reference proteome</keyword>
<dbReference type="AlphaFoldDB" id="A0A250X7C9"/>
<organism evidence="1 2">
    <name type="scientific">Chlamydomonas eustigma</name>
    <dbReference type="NCBI Taxonomy" id="1157962"/>
    <lineage>
        <taxon>Eukaryota</taxon>
        <taxon>Viridiplantae</taxon>
        <taxon>Chlorophyta</taxon>
        <taxon>core chlorophytes</taxon>
        <taxon>Chlorophyceae</taxon>
        <taxon>CS clade</taxon>
        <taxon>Chlamydomonadales</taxon>
        <taxon>Chlamydomonadaceae</taxon>
        <taxon>Chlamydomonas</taxon>
    </lineage>
</organism>